<dbReference type="Gene3D" id="3.30.700.10">
    <property type="entry name" value="Glycoprotein, Type 4 Pilin"/>
    <property type="match status" value="1"/>
</dbReference>
<dbReference type="RefSeq" id="WP_145354817.1">
    <property type="nucleotide sequence ID" value="NZ_CP036262.1"/>
</dbReference>
<dbReference type="OrthoDB" id="255848at2"/>
<sequence length="299" mass="33019">MCSKQTSRISRRGFTLVELLVVIAIIGVLVGLLLPAVQAAREAARRMQCSNNMKQLGLALHNYHDVNKRFPPCSIDGGGKIGILVRLLPFMEQQNLFEQVRYDGNYVQNLPMAQNRIDGFLCPSGPEQFSVSTAANEADLYTTHYYGNSGPIGTNAQTNQTYVRDTTRENASFGEYATDGVFQLRSNLRFADITDGTTNTIGMGEVSYEQYKFYRAWTRGLYWYNGVALLSTKNHKWPINAAKNGGFTMTFNNGGYGSQHPSGAMFGMMDGSVRFVSETIDMTAYRAAASRGSGEVKGL</sequence>
<dbReference type="PANTHER" id="PTHR30093:SF2">
    <property type="entry name" value="TYPE II SECRETION SYSTEM PROTEIN H"/>
    <property type="match status" value="1"/>
</dbReference>
<dbReference type="PROSITE" id="PS00409">
    <property type="entry name" value="PROKAR_NTER_METHYL"/>
    <property type="match status" value="1"/>
</dbReference>
<protein>
    <submittedName>
        <fullName evidence="2">Type II secretion system protein G</fullName>
    </submittedName>
</protein>
<reference evidence="2 3" key="1">
    <citation type="submission" date="2019-02" db="EMBL/GenBank/DDBJ databases">
        <title>Deep-cultivation of Planctomycetes and their phenomic and genomic characterization uncovers novel biology.</title>
        <authorList>
            <person name="Wiegand S."/>
            <person name="Jogler M."/>
            <person name="Boedeker C."/>
            <person name="Pinto D."/>
            <person name="Vollmers J."/>
            <person name="Rivas-Marin E."/>
            <person name="Kohn T."/>
            <person name="Peeters S.H."/>
            <person name="Heuer A."/>
            <person name="Rast P."/>
            <person name="Oberbeckmann S."/>
            <person name="Bunk B."/>
            <person name="Jeske O."/>
            <person name="Meyerdierks A."/>
            <person name="Storesund J.E."/>
            <person name="Kallscheuer N."/>
            <person name="Luecker S."/>
            <person name="Lage O.M."/>
            <person name="Pohl T."/>
            <person name="Merkel B.J."/>
            <person name="Hornburger P."/>
            <person name="Mueller R.-W."/>
            <person name="Bruemmer F."/>
            <person name="Labrenz M."/>
            <person name="Spormann A.M."/>
            <person name="Op den Camp H."/>
            <person name="Overmann J."/>
            <person name="Amann R."/>
            <person name="Jetten M.S.M."/>
            <person name="Mascher T."/>
            <person name="Medema M.H."/>
            <person name="Devos D.P."/>
            <person name="Kaster A.-K."/>
            <person name="Ovreas L."/>
            <person name="Rohde M."/>
            <person name="Galperin M.Y."/>
            <person name="Jogler C."/>
        </authorList>
    </citation>
    <scope>NUCLEOTIDE SEQUENCE [LARGE SCALE GENOMIC DNA]</scope>
    <source>
        <strain evidence="2 3">FF011L</strain>
    </source>
</reference>
<dbReference type="EMBL" id="CP036262">
    <property type="protein sequence ID" value="QDS96729.1"/>
    <property type="molecule type" value="Genomic_DNA"/>
</dbReference>
<proteinExistence type="predicted"/>
<dbReference type="InterPro" id="IPR045584">
    <property type="entry name" value="Pilin-like"/>
</dbReference>
<dbReference type="AlphaFoldDB" id="A0A517MPC8"/>
<evidence type="ECO:0000259" key="1">
    <source>
        <dbReference type="Pfam" id="PF07596"/>
    </source>
</evidence>
<dbReference type="Pfam" id="PF07963">
    <property type="entry name" value="N_methyl"/>
    <property type="match status" value="1"/>
</dbReference>
<dbReference type="NCBIfam" id="TIGR02532">
    <property type="entry name" value="IV_pilin_GFxxxE"/>
    <property type="match status" value="1"/>
</dbReference>
<dbReference type="SUPFAM" id="SSF54523">
    <property type="entry name" value="Pili subunits"/>
    <property type="match status" value="1"/>
</dbReference>
<accession>A0A517MPC8</accession>
<evidence type="ECO:0000313" key="3">
    <source>
        <dbReference type="Proteomes" id="UP000320672"/>
    </source>
</evidence>
<dbReference type="InterPro" id="IPR027558">
    <property type="entry name" value="Pre_pil_HX9DG_C"/>
</dbReference>
<dbReference type="Pfam" id="PF07596">
    <property type="entry name" value="SBP_bac_10"/>
    <property type="match status" value="1"/>
</dbReference>
<keyword evidence="3" id="KW-1185">Reference proteome</keyword>
<organism evidence="2 3">
    <name type="scientific">Roseimaritima multifibrata</name>
    <dbReference type="NCBI Taxonomy" id="1930274"/>
    <lineage>
        <taxon>Bacteria</taxon>
        <taxon>Pseudomonadati</taxon>
        <taxon>Planctomycetota</taxon>
        <taxon>Planctomycetia</taxon>
        <taxon>Pirellulales</taxon>
        <taxon>Pirellulaceae</taxon>
        <taxon>Roseimaritima</taxon>
    </lineage>
</organism>
<dbReference type="PANTHER" id="PTHR30093">
    <property type="entry name" value="GENERAL SECRETION PATHWAY PROTEIN G"/>
    <property type="match status" value="1"/>
</dbReference>
<feature type="domain" description="DUF1559" evidence="1">
    <location>
        <begin position="38"/>
        <end position="282"/>
    </location>
</feature>
<dbReference type="KEGG" id="rml:FF011L_55420"/>
<dbReference type="NCBIfam" id="TIGR04294">
    <property type="entry name" value="pre_pil_HX9DG"/>
    <property type="match status" value="1"/>
</dbReference>
<name>A0A517MPC8_9BACT</name>
<dbReference type="Proteomes" id="UP000320672">
    <property type="component" value="Chromosome"/>
</dbReference>
<dbReference type="InterPro" id="IPR011453">
    <property type="entry name" value="DUF1559"/>
</dbReference>
<gene>
    <name evidence="2" type="primary">pulG_10</name>
    <name evidence="2" type="ORF">FF011L_55420</name>
</gene>
<evidence type="ECO:0000313" key="2">
    <source>
        <dbReference type="EMBL" id="QDS96729.1"/>
    </source>
</evidence>
<dbReference type="InterPro" id="IPR012902">
    <property type="entry name" value="N_methyl_site"/>
</dbReference>